<dbReference type="CDD" id="cd01300">
    <property type="entry name" value="YtcJ_like"/>
    <property type="match status" value="1"/>
</dbReference>
<reference evidence="2 3" key="1">
    <citation type="submission" date="2021-05" db="EMBL/GenBank/DDBJ databases">
        <title>Draft Whole Genome Sequencing Of Biosensor Chromobacterium violaceum Strain CV026 Reveals A Regulatory RNA In Chromobacterium violaceum Phenotype Regulatory Network.</title>
        <authorList>
            <person name="Hong K.W."/>
            <person name="Chan K.G."/>
            <person name="Chang C.-Y."/>
        </authorList>
    </citation>
    <scope>NUCLEOTIDE SEQUENCE [LARGE SCALE GENOMIC DNA]</scope>
    <source>
        <strain evidence="2 3">ATCC 31532</strain>
    </source>
</reference>
<protein>
    <submittedName>
        <fullName evidence="2">Amidohydrolase</fullName>
    </submittedName>
</protein>
<dbReference type="RefSeq" id="WP_043573779.1">
    <property type="nucleotide sequence ID" value="NZ_CP142381.1"/>
</dbReference>
<dbReference type="Pfam" id="PF07969">
    <property type="entry name" value="Amidohydro_3"/>
    <property type="match status" value="1"/>
</dbReference>
<dbReference type="SUPFAM" id="SSF51338">
    <property type="entry name" value="Composite domain of metallo-dependent hydrolases"/>
    <property type="match status" value="1"/>
</dbReference>
<dbReference type="Gene3D" id="3.20.20.140">
    <property type="entry name" value="Metal-dependent hydrolases"/>
    <property type="match status" value="1"/>
</dbReference>
<gene>
    <name evidence="2" type="ORF">KIF53_20915</name>
</gene>
<proteinExistence type="predicted"/>
<dbReference type="InterPro" id="IPR013108">
    <property type="entry name" value="Amidohydro_3"/>
</dbReference>
<name>A0ABS7FJ67_9NEIS</name>
<dbReference type="Proteomes" id="UP000711178">
    <property type="component" value="Unassembled WGS sequence"/>
</dbReference>
<dbReference type="PANTHER" id="PTHR22642">
    <property type="entry name" value="IMIDAZOLONEPROPIONASE"/>
    <property type="match status" value="1"/>
</dbReference>
<dbReference type="Gene3D" id="2.30.40.10">
    <property type="entry name" value="Urease, subunit C, domain 1"/>
    <property type="match status" value="1"/>
</dbReference>
<organism evidence="2 3">
    <name type="scientific">Chromobacterium subtsugae</name>
    <dbReference type="NCBI Taxonomy" id="251747"/>
    <lineage>
        <taxon>Bacteria</taxon>
        <taxon>Pseudomonadati</taxon>
        <taxon>Pseudomonadota</taxon>
        <taxon>Betaproteobacteria</taxon>
        <taxon>Neisseriales</taxon>
        <taxon>Chromobacteriaceae</taxon>
        <taxon>Chromobacterium</taxon>
    </lineage>
</organism>
<dbReference type="PANTHER" id="PTHR22642:SF2">
    <property type="entry name" value="PROTEIN LONG AFTER FAR-RED 3"/>
    <property type="match status" value="1"/>
</dbReference>
<dbReference type="InterPro" id="IPR032466">
    <property type="entry name" value="Metal_Hydrolase"/>
</dbReference>
<feature type="domain" description="Amidohydrolase 3" evidence="1">
    <location>
        <begin position="103"/>
        <end position="606"/>
    </location>
</feature>
<accession>A0ABS7FJ67</accession>
<dbReference type="SUPFAM" id="SSF51556">
    <property type="entry name" value="Metallo-dependent hydrolases"/>
    <property type="match status" value="1"/>
</dbReference>
<dbReference type="EMBL" id="JAHDTB010000033">
    <property type="protein sequence ID" value="MBW8290107.1"/>
    <property type="molecule type" value="Genomic_DNA"/>
</dbReference>
<dbReference type="InterPro" id="IPR033932">
    <property type="entry name" value="YtcJ-like"/>
</dbReference>
<evidence type="ECO:0000259" key="1">
    <source>
        <dbReference type="Pfam" id="PF07969"/>
    </source>
</evidence>
<keyword evidence="3" id="KW-1185">Reference proteome</keyword>
<evidence type="ECO:0000313" key="2">
    <source>
        <dbReference type="EMBL" id="MBW8290107.1"/>
    </source>
</evidence>
<sequence length="612" mass="66403">MTQHHRLGCACCSMPHLPSLFDNLPNPQQALQALEAALKQAIPSHTPARAVFCGGPIYTVAANGNQRVEALGIADGVIVATGSLQLVETAMEAQMPGQAYDKVDLAGRTLLPGFIDPHAHVLPSALYRHWLPLAPFKGQRLDPQYSYESISGQIREALTQSKLPKDAQGDPWVLGFGVDPSLMKEWIDINADLLNELSEQTPIALINASGHIAYANTPALRKAGLLNPDGSLPPSKGVLTEDRVKALLGAMPPIVWAEAVLQIPKVLQDASQTGITTLLDAGAGVSGSKLEIDLLKLAAHEGPLRIAAALFTPDKERMQHWKELQITPDLDNAKDKRFALKAIKLIYDGSNQGLTGYQNEPYPCAEAHPVPDVPPTGLHNLEPGELAELIQLASDEEWPILIHANGDHAMADVLNGYAESLAPASEAADKKRRLRMRVEHASLMDDRAIAKMARLKVSPSFLIGHVGYWGYAFNKTILGNRRAQLLDRAQSAVQAGMRVSLHSDHFVSPFGPLRMMEQAIFRTMEGAPAKERAPLNPAECLSREQALRAVTLDAAWQCHMDHLVGSLEPGKLADLVILDQNPLDDAVTDLRGITVCQTWLNGAPIYRNPSHG</sequence>
<evidence type="ECO:0000313" key="3">
    <source>
        <dbReference type="Proteomes" id="UP000711178"/>
    </source>
</evidence>
<dbReference type="Gene3D" id="3.10.310.70">
    <property type="match status" value="1"/>
</dbReference>
<comment type="caution">
    <text evidence="2">The sequence shown here is derived from an EMBL/GenBank/DDBJ whole genome shotgun (WGS) entry which is preliminary data.</text>
</comment>
<dbReference type="InterPro" id="IPR011059">
    <property type="entry name" value="Metal-dep_hydrolase_composite"/>
</dbReference>
<dbReference type="GeneID" id="89685861"/>